<sequence length="455" mass="50022">MSSTPSDDALSWLLSISATCESSPIGLSSPTDYSSDFTASDWLQLSPTLTPLQDVTTSARVNYPQESLNYRYNISDACRISQTLFSNDTGSLMALPSSVLPGAFNRHNRMLSLGSEPSTLLNTPSPQALPLYSSLGTPNHPEIFDTSRHHQDSPRLFSSPSSKLFQDLQKSPLESYYNEAFFATRFAGTADDDFSPVVRADDLKKPVPSAKANPQTRKKKQPRKMARKPQPQPSAPSAFVQRLESAPLPLFGVSSISSRPLPILTGAQRADMPLLLSPVKLAPPMVTTTLLNNYSTPLPALSLSASPLAYSELPGLSPLTPLESSPQAAISTPLKLTIKFKRRQTNPSTPPRRSKRRRTAPSSDVHTIQDSPEVARAVVVSKQVDPQTEAPSTATFRPAYSKRTLPERIPISKDFSLFYRRFPASSWYQKSESEYDFLLFPAHVFNRQMIGLPAP</sequence>
<reference evidence="2" key="1">
    <citation type="submission" date="2020-11" db="EMBL/GenBank/DDBJ databases">
        <authorList>
            <consortium name="DOE Joint Genome Institute"/>
            <person name="Ahrendt S."/>
            <person name="Riley R."/>
            <person name="Andreopoulos W."/>
            <person name="Labutti K."/>
            <person name="Pangilinan J."/>
            <person name="Ruiz-Duenas F.J."/>
            <person name="Barrasa J.M."/>
            <person name="Sanchez-Garcia M."/>
            <person name="Camarero S."/>
            <person name="Miyauchi S."/>
            <person name="Serrano A."/>
            <person name="Linde D."/>
            <person name="Babiker R."/>
            <person name="Drula E."/>
            <person name="Ayuso-Fernandez I."/>
            <person name="Pacheco R."/>
            <person name="Padilla G."/>
            <person name="Ferreira P."/>
            <person name="Barriuso J."/>
            <person name="Kellner H."/>
            <person name="Castanera R."/>
            <person name="Alfaro M."/>
            <person name="Ramirez L."/>
            <person name="Pisabarro A.G."/>
            <person name="Kuo A."/>
            <person name="Tritt A."/>
            <person name="Lipzen A."/>
            <person name="He G."/>
            <person name="Yan M."/>
            <person name="Ng V."/>
            <person name="Cullen D."/>
            <person name="Martin F."/>
            <person name="Rosso M.-N."/>
            <person name="Henrissat B."/>
            <person name="Hibbett D."/>
            <person name="Martinez A.T."/>
            <person name="Grigoriev I.V."/>
        </authorList>
    </citation>
    <scope>NUCLEOTIDE SEQUENCE</scope>
    <source>
        <strain evidence="2">CBS 506.95</strain>
    </source>
</reference>
<keyword evidence="3" id="KW-1185">Reference proteome</keyword>
<name>A0A9P6JJ87_9AGAR</name>
<evidence type="ECO:0000256" key="1">
    <source>
        <dbReference type="SAM" id="MobiDB-lite"/>
    </source>
</evidence>
<dbReference type="AlphaFoldDB" id="A0A9P6JJ87"/>
<feature type="compositionally biased region" description="Basic and acidic residues" evidence="1">
    <location>
        <begin position="142"/>
        <end position="153"/>
    </location>
</feature>
<evidence type="ECO:0000313" key="3">
    <source>
        <dbReference type="Proteomes" id="UP000807306"/>
    </source>
</evidence>
<protein>
    <submittedName>
        <fullName evidence="2">Uncharacterized protein</fullName>
    </submittedName>
</protein>
<dbReference type="Proteomes" id="UP000807306">
    <property type="component" value="Unassembled WGS sequence"/>
</dbReference>
<feature type="compositionally biased region" description="Basic residues" evidence="1">
    <location>
        <begin position="216"/>
        <end position="227"/>
    </location>
</feature>
<dbReference type="EMBL" id="MU157927">
    <property type="protein sequence ID" value="KAF9523007.1"/>
    <property type="molecule type" value="Genomic_DNA"/>
</dbReference>
<feature type="region of interest" description="Disordered" evidence="1">
    <location>
        <begin position="339"/>
        <end position="368"/>
    </location>
</feature>
<feature type="region of interest" description="Disordered" evidence="1">
    <location>
        <begin position="123"/>
        <end position="160"/>
    </location>
</feature>
<accession>A0A9P6JJ87</accession>
<gene>
    <name evidence="2" type="ORF">CPB83DRAFT_899136</name>
</gene>
<dbReference type="OrthoDB" id="5595379at2759"/>
<proteinExistence type="predicted"/>
<feature type="region of interest" description="Disordered" evidence="1">
    <location>
        <begin position="197"/>
        <end position="238"/>
    </location>
</feature>
<organism evidence="2 3">
    <name type="scientific">Crepidotus variabilis</name>
    <dbReference type="NCBI Taxonomy" id="179855"/>
    <lineage>
        <taxon>Eukaryota</taxon>
        <taxon>Fungi</taxon>
        <taxon>Dikarya</taxon>
        <taxon>Basidiomycota</taxon>
        <taxon>Agaricomycotina</taxon>
        <taxon>Agaricomycetes</taxon>
        <taxon>Agaricomycetidae</taxon>
        <taxon>Agaricales</taxon>
        <taxon>Agaricineae</taxon>
        <taxon>Crepidotaceae</taxon>
        <taxon>Crepidotus</taxon>
    </lineage>
</organism>
<evidence type="ECO:0000313" key="2">
    <source>
        <dbReference type="EMBL" id="KAF9523007.1"/>
    </source>
</evidence>
<comment type="caution">
    <text evidence="2">The sequence shown here is derived from an EMBL/GenBank/DDBJ whole genome shotgun (WGS) entry which is preliminary data.</text>
</comment>